<sequence>MTQQHLFRARALALTAMAALVQVSLWAQDGGGSSSGGSSSGGSSSSTTTTSSNTSVSLTDGATGAWYNSPWVWVIGAAVFILLLVALLGGGSRRRTVTTTTTDAGRSGDRVTVQRTTDTDEV</sequence>
<keyword evidence="5" id="KW-1185">Reference proteome</keyword>
<feature type="region of interest" description="Disordered" evidence="1">
    <location>
        <begin position="29"/>
        <end position="56"/>
    </location>
</feature>
<comment type="caution">
    <text evidence="4">The sequence shown here is derived from an EMBL/GenBank/DDBJ whole genome shotgun (WGS) entry which is preliminary data.</text>
</comment>
<keyword evidence="3" id="KW-0732">Signal</keyword>
<keyword evidence="2" id="KW-1133">Transmembrane helix</keyword>
<gene>
    <name evidence="4" type="ORF">GCM10023184_25930</name>
</gene>
<evidence type="ECO:0000256" key="3">
    <source>
        <dbReference type="SAM" id="SignalP"/>
    </source>
</evidence>
<evidence type="ECO:0000313" key="5">
    <source>
        <dbReference type="Proteomes" id="UP001501725"/>
    </source>
</evidence>
<dbReference type="Proteomes" id="UP001501725">
    <property type="component" value="Unassembled WGS sequence"/>
</dbReference>
<keyword evidence="2" id="KW-0472">Membrane</keyword>
<feature type="transmembrane region" description="Helical" evidence="2">
    <location>
        <begin position="71"/>
        <end position="89"/>
    </location>
</feature>
<proteinExistence type="predicted"/>
<dbReference type="EMBL" id="BAABGY010000007">
    <property type="protein sequence ID" value="GAA4333005.1"/>
    <property type="molecule type" value="Genomic_DNA"/>
</dbReference>
<keyword evidence="2" id="KW-0812">Transmembrane</keyword>
<feature type="signal peptide" evidence="3">
    <location>
        <begin position="1"/>
        <end position="27"/>
    </location>
</feature>
<feature type="compositionally biased region" description="Gly residues" evidence="1">
    <location>
        <begin position="29"/>
        <end position="40"/>
    </location>
</feature>
<reference evidence="5" key="1">
    <citation type="journal article" date="2019" name="Int. J. Syst. Evol. Microbiol.">
        <title>The Global Catalogue of Microorganisms (GCM) 10K type strain sequencing project: providing services to taxonomists for standard genome sequencing and annotation.</title>
        <authorList>
            <consortium name="The Broad Institute Genomics Platform"/>
            <consortium name="The Broad Institute Genome Sequencing Center for Infectious Disease"/>
            <person name="Wu L."/>
            <person name="Ma J."/>
        </authorList>
    </citation>
    <scope>NUCLEOTIDE SEQUENCE [LARGE SCALE GENOMIC DNA]</scope>
    <source>
        <strain evidence="5">JCM 17919</strain>
    </source>
</reference>
<feature type="region of interest" description="Disordered" evidence="1">
    <location>
        <begin position="93"/>
        <end position="122"/>
    </location>
</feature>
<protein>
    <submittedName>
        <fullName evidence="4">Uncharacterized protein</fullName>
    </submittedName>
</protein>
<evidence type="ECO:0000313" key="4">
    <source>
        <dbReference type="EMBL" id="GAA4333005.1"/>
    </source>
</evidence>
<name>A0ABP8H1D3_9BACT</name>
<organism evidence="4 5">
    <name type="scientific">Flaviaesturariibacter amylovorans</name>
    <dbReference type="NCBI Taxonomy" id="1084520"/>
    <lineage>
        <taxon>Bacteria</taxon>
        <taxon>Pseudomonadati</taxon>
        <taxon>Bacteroidota</taxon>
        <taxon>Chitinophagia</taxon>
        <taxon>Chitinophagales</taxon>
        <taxon>Chitinophagaceae</taxon>
        <taxon>Flaviaestuariibacter</taxon>
    </lineage>
</organism>
<dbReference type="RefSeq" id="WP_345256175.1">
    <property type="nucleotide sequence ID" value="NZ_BAABGY010000007.1"/>
</dbReference>
<feature type="compositionally biased region" description="Low complexity" evidence="1">
    <location>
        <begin position="41"/>
        <end position="55"/>
    </location>
</feature>
<evidence type="ECO:0000256" key="1">
    <source>
        <dbReference type="SAM" id="MobiDB-lite"/>
    </source>
</evidence>
<accession>A0ABP8H1D3</accession>
<feature type="compositionally biased region" description="Low complexity" evidence="1">
    <location>
        <begin position="97"/>
        <end position="116"/>
    </location>
</feature>
<evidence type="ECO:0000256" key="2">
    <source>
        <dbReference type="SAM" id="Phobius"/>
    </source>
</evidence>
<feature type="chain" id="PRO_5045279872" evidence="3">
    <location>
        <begin position="28"/>
        <end position="122"/>
    </location>
</feature>